<organism evidence="17">
    <name type="scientific">marine metagenome</name>
    <dbReference type="NCBI Taxonomy" id="408172"/>
    <lineage>
        <taxon>unclassified sequences</taxon>
        <taxon>metagenomes</taxon>
        <taxon>ecological metagenomes</taxon>
    </lineage>
</organism>
<evidence type="ECO:0000256" key="16">
    <source>
        <dbReference type="ARBA" id="ARBA00083635"/>
    </source>
</evidence>
<evidence type="ECO:0000256" key="13">
    <source>
        <dbReference type="ARBA" id="ARBA00075987"/>
    </source>
</evidence>
<comment type="subunit">
    <text evidence="3">Homodimer.</text>
</comment>
<evidence type="ECO:0000256" key="12">
    <source>
        <dbReference type="ARBA" id="ARBA00071289"/>
    </source>
</evidence>
<evidence type="ECO:0000256" key="1">
    <source>
        <dbReference type="ARBA" id="ARBA00001946"/>
    </source>
</evidence>
<dbReference type="PANTHER" id="PTHR11067:SF9">
    <property type="entry name" value="INOSINE TRIPHOSPHATE PYROPHOSPHATASE"/>
    <property type="match status" value="1"/>
</dbReference>
<sequence>MSYMQKLLIATRNQGKVMEFGHLFHSVPYELVSLDDEGITIDVEETGSTFEENAILKAKAYSRSSGLLTLADDSGLEVDALDGRPGIRSARYGGDGLSDRARVDLLLSELLNIPWELRKARFCCVISLVSPSGYQAMAHGSLEGIIGTVPKGSNGFGYDPVFYLTGRSCTTAELSPCEKNRLSHRGQAANKILTILSDGLLTT</sequence>
<evidence type="ECO:0000256" key="9">
    <source>
        <dbReference type="ARBA" id="ARBA00051875"/>
    </source>
</evidence>
<dbReference type="GO" id="GO:0000166">
    <property type="term" value="F:nucleotide binding"/>
    <property type="evidence" value="ECO:0007669"/>
    <property type="project" value="UniProtKB-KW"/>
</dbReference>
<dbReference type="GO" id="GO:0009146">
    <property type="term" value="P:purine nucleoside triphosphate catabolic process"/>
    <property type="evidence" value="ECO:0007669"/>
    <property type="project" value="UniProtKB-ARBA"/>
</dbReference>
<comment type="catalytic activity">
    <reaction evidence="9">
        <text>dITP + H2O = dIMP + diphosphate + H(+)</text>
        <dbReference type="Rhea" id="RHEA:28342"/>
        <dbReference type="ChEBI" id="CHEBI:15377"/>
        <dbReference type="ChEBI" id="CHEBI:15378"/>
        <dbReference type="ChEBI" id="CHEBI:33019"/>
        <dbReference type="ChEBI" id="CHEBI:61194"/>
        <dbReference type="ChEBI" id="CHEBI:61382"/>
        <dbReference type="EC" id="3.6.1.66"/>
    </reaction>
</comment>
<proteinExistence type="inferred from homology"/>
<evidence type="ECO:0000313" key="17">
    <source>
        <dbReference type="EMBL" id="SVB29155.1"/>
    </source>
</evidence>
<evidence type="ECO:0000256" key="3">
    <source>
        <dbReference type="ARBA" id="ARBA00011738"/>
    </source>
</evidence>
<keyword evidence="5" id="KW-0547">Nucleotide-binding</keyword>
<dbReference type="InterPro" id="IPR029001">
    <property type="entry name" value="ITPase-like_fam"/>
</dbReference>
<comment type="similarity">
    <text evidence="2">Belongs to the HAM1 NTPase family.</text>
</comment>
<dbReference type="GO" id="GO:0046872">
    <property type="term" value="F:metal ion binding"/>
    <property type="evidence" value="ECO:0007669"/>
    <property type="project" value="UniProtKB-KW"/>
</dbReference>
<name>A0A382CST6_9ZZZZ</name>
<dbReference type="GO" id="GO:0036220">
    <property type="term" value="F:ITP diphosphatase activity"/>
    <property type="evidence" value="ECO:0007669"/>
    <property type="project" value="UniProtKB-EC"/>
</dbReference>
<dbReference type="AlphaFoldDB" id="A0A382CST6"/>
<evidence type="ECO:0000256" key="11">
    <source>
        <dbReference type="ARBA" id="ARBA00066468"/>
    </source>
</evidence>
<evidence type="ECO:0000256" key="4">
    <source>
        <dbReference type="ARBA" id="ARBA00022723"/>
    </source>
</evidence>
<evidence type="ECO:0000256" key="8">
    <source>
        <dbReference type="ARBA" id="ARBA00023080"/>
    </source>
</evidence>
<dbReference type="SUPFAM" id="SSF52972">
    <property type="entry name" value="ITPase-like"/>
    <property type="match status" value="1"/>
</dbReference>
<evidence type="ECO:0000256" key="10">
    <source>
        <dbReference type="ARBA" id="ARBA00052017"/>
    </source>
</evidence>
<accession>A0A382CST6</accession>
<dbReference type="GO" id="GO:0005829">
    <property type="term" value="C:cytosol"/>
    <property type="evidence" value="ECO:0007669"/>
    <property type="project" value="TreeGrafter"/>
</dbReference>
<protein>
    <recommendedName>
        <fullName evidence="12">dITP/XTP pyrophosphatase</fullName>
        <ecNumber evidence="11">3.6.1.66</ecNumber>
    </recommendedName>
    <alternativeName>
        <fullName evidence="13">Non-canonical purine NTP pyrophosphatase</fullName>
    </alternativeName>
    <alternativeName>
        <fullName evidence="14">Non-standard purine NTP pyrophosphatase</fullName>
    </alternativeName>
    <alternativeName>
        <fullName evidence="16">Nucleoside-triphosphate diphosphatase</fullName>
    </alternativeName>
    <alternativeName>
        <fullName evidence="15">Nucleoside-triphosphate pyrophosphatase</fullName>
    </alternativeName>
</protein>
<dbReference type="GO" id="GO:0009117">
    <property type="term" value="P:nucleotide metabolic process"/>
    <property type="evidence" value="ECO:0007669"/>
    <property type="project" value="UniProtKB-KW"/>
</dbReference>
<evidence type="ECO:0000256" key="5">
    <source>
        <dbReference type="ARBA" id="ARBA00022741"/>
    </source>
</evidence>
<gene>
    <name evidence="17" type="ORF">METZ01_LOCUS182009</name>
</gene>
<keyword evidence="8" id="KW-0546">Nucleotide metabolism</keyword>
<reference evidence="17" key="1">
    <citation type="submission" date="2018-05" db="EMBL/GenBank/DDBJ databases">
        <authorList>
            <person name="Lanie J.A."/>
            <person name="Ng W.-L."/>
            <person name="Kazmierczak K.M."/>
            <person name="Andrzejewski T.M."/>
            <person name="Davidsen T.M."/>
            <person name="Wayne K.J."/>
            <person name="Tettelin H."/>
            <person name="Glass J.I."/>
            <person name="Rusch D."/>
            <person name="Podicherti R."/>
            <person name="Tsui H.-C.T."/>
            <person name="Winkler M.E."/>
        </authorList>
    </citation>
    <scope>NUCLEOTIDE SEQUENCE</scope>
</reference>
<dbReference type="NCBIfam" id="TIGR00042">
    <property type="entry name" value="RdgB/HAM1 family non-canonical purine NTP pyrophosphatase"/>
    <property type="match status" value="1"/>
</dbReference>
<keyword evidence="4" id="KW-0479">Metal-binding</keyword>
<dbReference type="Gene3D" id="3.90.950.10">
    <property type="match status" value="1"/>
</dbReference>
<keyword evidence="7" id="KW-0460">Magnesium</keyword>
<evidence type="ECO:0000256" key="14">
    <source>
        <dbReference type="ARBA" id="ARBA00078805"/>
    </source>
</evidence>
<comment type="catalytic activity">
    <reaction evidence="10">
        <text>XTP + H2O = XMP + diphosphate + H(+)</text>
        <dbReference type="Rhea" id="RHEA:28610"/>
        <dbReference type="ChEBI" id="CHEBI:15377"/>
        <dbReference type="ChEBI" id="CHEBI:15378"/>
        <dbReference type="ChEBI" id="CHEBI:33019"/>
        <dbReference type="ChEBI" id="CHEBI:57464"/>
        <dbReference type="ChEBI" id="CHEBI:61314"/>
        <dbReference type="EC" id="3.6.1.66"/>
    </reaction>
</comment>
<dbReference type="InterPro" id="IPR020922">
    <property type="entry name" value="dITP/XTP_pyrophosphatase"/>
</dbReference>
<dbReference type="FunFam" id="3.90.950.10:FF:000001">
    <property type="entry name" value="dITP/XTP pyrophosphatase"/>
    <property type="match status" value="1"/>
</dbReference>
<evidence type="ECO:0000256" key="6">
    <source>
        <dbReference type="ARBA" id="ARBA00022801"/>
    </source>
</evidence>
<dbReference type="Pfam" id="PF01725">
    <property type="entry name" value="Ham1p_like"/>
    <property type="match status" value="1"/>
</dbReference>
<dbReference type="CDD" id="cd00515">
    <property type="entry name" value="HAM1"/>
    <property type="match status" value="1"/>
</dbReference>
<comment type="cofactor">
    <cofactor evidence="1">
        <name>Mg(2+)</name>
        <dbReference type="ChEBI" id="CHEBI:18420"/>
    </cofactor>
</comment>
<evidence type="ECO:0000256" key="7">
    <source>
        <dbReference type="ARBA" id="ARBA00022842"/>
    </source>
</evidence>
<dbReference type="InterPro" id="IPR002637">
    <property type="entry name" value="RdgB/HAM1"/>
</dbReference>
<dbReference type="GO" id="GO:0035870">
    <property type="term" value="F:dITP diphosphatase activity"/>
    <property type="evidence" value="ECO:0007669"/>
    <property type="project" value="UniProtKB-ARBA"/>
</dbReference>
<evidence type="ECO:0000256" key="2">
    <source>
        <dbReference type="ARBA" id="ARBA00008023"/>
    </source>
</evidence>
<dbReference type="EMBL" id="UINC01035946">
    <property type="protein sequence ID" value="SVB29155.1"/>
    <property type="molecule type" value="Genomic_DNA"/>
</dbReference>
<dbReference type="HAMAP" id="MF_01405">
    <property type="entry name" value="Non_canon_purine_NTPase"/>
    <property type="match status" value="1"/>
</dbReference>
<keyword evidence="6" id="KW-0378">Hydrolase</keyword>
<evidence type="ECO:0000256" key="15">
    <source>
        <dbReference type="ARBA" id="ARBA00083186"/>
    </source>
</evidence>
<dbReference type="GO" id="GO:0036222">
    <property type="term" value="F:XTP diphosphatase activity"/>
    <property type="evidence" value="ECO:0007669"/>
    <property type="project" value="UniProtKB-ARBA"/>
</dbReference>
<dbReference type="PANTHER" id="PTHR11067">
    <property type="entry name" value="INOSINE TRIPHOSPHATE PYROPHOSPHATASE/HAM1 PROTEIN"/>
    <property type="match status" value="1"/>
</dbReference>
<dbReference type="NCBIfam" id="NF011397">
    <property type="entry name" value="PRK14822.1"/>
    <property type="match status" value="1"/>
</dbReference>
<dbReference type="EC" id="3.6.1.66" evidence="11"/>
<dbReference type="GO" id="GO:0017111">
    <property type="term" value="F:ribonucleoside triphosphate phosphatase activity"/>
    <property type="evidence" value="ECO:0007669"/>
    <property type="project" value="InterPro"/>
</dbReference>